<organism evidence="12 13">
    <name type="scientific">Candidatus Venteria ishoeyi</name>
    <dbReference type="NCBI Taxonomy" id="1899563"/>
    <lineage>
        <taxon>Bacteria</taxon>
        <taxon>Pseudomonadati</taxon>
        <taxon>Pseudomonadota</taxon>
        <taxon>Gammaproteobacteria</taxon>
        <taxon>Thiotrichales</taxon>
        <taxon>Thiotrichaceae</taxon>
        <taxon>Venteria</taxon>
    </lineage>
</organism>
<dbReference type="InterPro" id="IPR035911">
    <property type="entry name" value="MurE/MurF_N"/>
</dbReference>
<dbReference type="InterPro" id="IPR004101">
    <property type="entry name" value="Mur_ligase_C"/>
</dbReference>
<dbReference type="GO" id="GO:0071555">
    <property type="term" value="P:cell wall organization"/>
    <property type="evidence" value="ECO:0007669"/>
    <property type="project" value="UniProtKB-KW"/>
</dbReference>
<feature type="binding site" evidence="7">
    <location>
        <position position="178"/>
    </location>
    <ligand>
        <name>UDP-N-acetyl-alpha-D-muramoyl-L-alanyl-D-glutamate</name>
        <dbReference type="ChEBI" id="CHEBI:83900"/>
    </ligand>
</feature>
<keyword evidence="2 7" id="KW-0132">Cell division</keyword>
<feature type="domain" description="Mur ligase C-terminal" evidence="10">
    <location>
        <begin position="331"/>
        <end position="454"/>
    </location>
</feature>
<comment type="catalytic activity">
    <reaction evidence="7">
        <text>UDP-N-acetyl-alpha-D-muramoyl-L-alanyl-D-glutamate + meso-2,6-diaminopimelate + ATP = UDP-N-acetyl-alpha-D-muramoyl-L-alanyl-gamma-D-glutamyl-meso-2,6-diaminopimelate + ADP + phosphate + H(+)</text>
        <dbReference type="Rhea" id="RHEA:23676"/>
        <dbReference type="ChEBI" id="CHEBI:15378"/>
        <dbReference type="ChEBI" id="CHEBI:30616"/>
        <dbReference type="ChEBI" id="CHEBI:43474"/>
        <dbReference type="ChEBI" id="CHEBI:57791"/>
        <dbReference type="ChEBI" id="CHEBI:83900"/>
        <dbReference type="ChEBI" id="CHEBI:83905"/>
        <dbReference type="ChEBI" id="CHEBI:456216"/>
        <dbReference type="EC" id="6.3.2.13"/>
    </reaction>
</comment>
<feature type="domain" description="Mur ligase N-terminal catalytic" evidence="9">
    <location>
        <begin position="22"/>
        <end position="98"/>
    </location>
</feature>
<dbReference type="OrthoDB" id="9800958at2"/>
<dbReference type="HAMAP" id="MF_00208">
    <property type="entry name" value="MurE"/>
    <property type="match status" value="1"/>
</dbReference>
<comment type="function">
    <text evidence="7">Catalyzes the addition of meso-diaminopimelic acid to the nucleotide precursor UDP-N-acetylmuramoyl-L-alanyl-D-glutamate (UMAG) in the biosynthesis of bacterial cell-wall peptidoglycan.</text>
</comment>
<evidence type="ECO:0000256" key="3">
    <source>
        <dbReference type="ARBA" id="ARBA00022960"/>
    </source>
</evidence>
<evidence type="ECO:0000313" key="12">
    <source>
        <dbReference type="EMBL" id="SEH06186.1"/>
    </source>
</evidence>
<dbReference type="GO" id="GO:0005524">
    <property type="term" value="F:ATP binding"/>
    <property type="evidence" value="ECO:0007669"/>
    <property type="project" value="UniProtKB-UniRule"/>
</dbReference>
<evidence type="ECO:0000256" key="2">
    <source>
        <dbReference type="ARBA" id="ARBA00022618"/>
    </source>
</evidence>
<evidence type="ECO:0000259" key="11">
    <source>
        <dbReference type="Pfam" id="PF08245"/>
    </source>
</evidence>
<dbReference type="InterPro" id="IPR013221">
    <property type="entry name" value="Mur_ligase_cen"/>
</dbReference>
<dbReference type="Gene3D" id="3.40.1390.10">
    <property type="entry name" value="MurE/MurF, N-terminal domain"/>
    <property type="match status" value="1"/>
</dbReference>
<name>A0A1H6FAL7_9GAMM</name>
<evidence type="ECO:0000256" key="4">
    <source>
        <dbReference type="ARBA" id="ARBA00022984"/>
    </source>
</evidence>
<dbReference type="UniPathway" id="UPA00219"/>
<dbReference type="EMBL" id="FMSV02000440">
    <property type="protein sequence ID" value="SEH06186.1"/>
    <property type="molecule type" value="Genomic_DNA"/>
</dbReference>
<feature type="modified residue" description="N6-carboxylysine" evidence="7">
    <location>
        <position position="218"/>
    </location>
</feature>
<dbReference type="PANTHER" id="PTHR23135:SF4">
    <property type="entry name" value="UDP-N-ACETYLMURAMOYL-L-ALANYL-D-GLUTAMATE--2,6-DIAMINOPIMELATE LIGASE MURE HOMOLOG, CHLOROPLASTIC"/>
    <property type="match status" value="1"/>
</dbReference>
<feature type="binding site" evidence="7">
    <location>
        <position position="27"/>
    </location>
    <ligand>
        <name>UDP-N-acetyl-alpha-D-muramoyl-L-alanyl-D-glutamate</name>
        <dbReference type="ChEBI" id="CHEBI:83900"/>
    </ligand>
</feature>
<evidence type="ECO:0000313" key="13">
    <source>
        <dbReference type="Proteomes" id="UP000236724"/>
    </source>
</evidence>
<feature type="binding site" evidence="7">
    <location>
        <position position="186"/>
    </location>
    <ligand>
        <name>UDP-N-acetyl-alpha-D-muramoyl-L-alanyl-D-glutamate</name>
        <dbReference type="ChEBI" id="CHEBI:83900"/>
    </ligand>
</feature>
<evidence type="ECO:0000256" key="5">
    <source>
        <dbReference type="ARBA" id="ARBA00023306"/>
    </source>
</evidence>
<dbReference type="AlphaFoldDB" id="A0A1H6FAL7"/>
<dbReference type="Pfam" id="PF01225">
    <property type="entry name" value="Mur_ligase"/>
    <property type="match status" value="1"/>
</dbReference>
<dbReference type="NCBIfam" id="TIGR01085">
    <property type="entry name" value="murE"/>
    <property type="match status" value="1"/>
</dbReference>
<proteinExistence type="inferred from homology"/>
<keyword evidence="5 7" id="KW-0131">Cell cycle</keyword>
<dbReference type="RefSeq" id="WP_103920011.1">
    <property type="nucleotide sequence ID" value="NZ_FMSV02000440.1"/>
</dbReference>
<keyword evidence="7" id="KW-0963">Cytoplasm</keyword>
<evidence type="ECO:0000256" key="1">
    <source>
        <dbReference type="ARBA" id="ARBA00005898"/>
    </source>
</evidence>
<comment type="pathway">
    <text evidence="7 8">Cell wall biogenesis; peptidoglycan biosynthesis.</text>
</comment>
<dbReference type="Pfam" id="PF02875">
    <property type="entry name" value="Mur_ligase_C"/>
    <property type="match status" value="1"/>
</dbReference>
<feature type="binding site" evidence="7">
    <location>
        <position position="379"/>
    </location>
    <ligand>
        <name>meso-2,6-diaminopimelate</name>
        <dbReference type="ChEBI" id="CHEBI:57791"/>
    </ligand>
</feature>
<keyword evidence="7 12" id="KW-0436">Ligase</keyword>
<keyword evidence="3 7" id="KW-0133">Cell shape</keyword>
<feature type="binding site" evidence="7">
    <location>
        <begin position="403"/>
        <end position="406"/>
    </location>
    <ligand>
        <name>meso-2,6-diaminopimelate</name>
        <dbReference type="ChEBI" id="CHEBI:57791"/>
    </ligand>
</feature>
<dbReference type="Proteomes" id="UP000236724">
    <property type="component" value="Unassembled WGS sequence"/>
</dbReference>
<comment type="PTM">
    <text evidence="7">Carboxylation is probably crucial for Mg(2+) binding and, consequently, for the gamma-phosphate positioning of ATP.</text>
</comment>
<feature type="binding site" evidence="7">
    <location>
        <begin position="151"/>
        <end position="152"/>
    </location>
    <ligand>
        <name>UDP-N-acetyl-alpha-D-muramoyl-L-alanyl-D-glutamate</name>
        <dbReference type="ChEBI" id="CHEBI:83900"/>
    </ligand>
</feature>
<accession>A0A1H6FAL7</accession>
<evidence type="ECO:0000259" key="10">
    <source>
        <dbReference type="Pfam" id="PF02875"/>
    </source>
</evidence>
<reference evidence="12 13" key="1">
    <citation type="submission" date="2016-10" db="EMBL/GenBank/DDBJ databases">
        <authorList>
            <person name="de Groot N.N."/>
        </authorList>
    </citation>
    <scope>NUCLEOTIDE SEQUENCE [LARGE SCALE GENOMIC DNA]</scope>
    <source>
        <strain evidence="12">MBHS1</strain>
    </source>
</reference>
<evidence type="ECO:0000256" key="7">
    <source>
        <dbReference type="HAMAP-Rule" id="MF_00208"/>
    </source>
</evidence>
<gene>
    <name evidence="7 12" type="primary">murE</name>
    <name evidence="12" type="ORF">MBHS_02041</name>
</gene>
<dbReference type="GO" id="GO:0051301">
    <property type="term" value="P:cell division"/>
    <property type="evidence" value="ECO:0007669"/>
    <property type="project" value="UniProtKB-KW"/>
</dbReference>
<dbReference type="InterPro" id="IPR005761">
    <property type="entry name" value="UDP-N-AcMur-Glu-dNH2Pim_ligase"/>
</dbReference>
<feature type="domain" description="Mur ligase central" evidence="11">
    <location>
        <begin position="110"/>
        <end position="308"/>
    </location>
</feature>
<sequence>MSVPARKLSEIIPVPATYDRVVQNLTLDNRTVQAGDVFLACQGQKQHGRQYLDAAIDAGAVAALIEAEHEGLEWFRDIPCILVPNLNQRAAELAASFYGFPASQLALIGVTGTNGKTSVSHFIAQCLPPPCGLLGTTGYGIYGQLDSGKHTTPDPVNLQRFFAQLQQASVKRVVMEVSSHALDQNRLAGLHFEIAIFTNLSRDHLDYHGDMQQYGLAKQRLFHWPDLAYAIINIDDDFGIKLLDKLPETVAPLSYSLTNNKADIYPQHIQAHHNGYQLQLCTPSGQGKLQTQLLGRFNLSNLLAALAALLCLKIPLSQALSALSEVQAAPGRMEAIPTNKALLVIDYAHTPDALTQALQALRPHCTGTLYCIFGCGGERDVGKRPQMGKIAEDFADRSVITNDNPRYEDPDAIIQDILSGMTNTPTILPERTQAIRQTLLQSQKGDVILLAGKGHEDYQDIKGQRLPFSDRQQVLAYLKSG</sequence>
<dbReference type="NCBIfam" id="NF001124">
    <property type="entry name" value="PRK00139.1-2"/>
    <property type="match status" value="1"/>
</dbReference>
<feature type="binding site" evidence="7">
    <location>
        <position position="456"/>
    </location>
    <ligand>
        <name>meso-2,6-diaminopimelate</name>
        <dbReference type="ChEBI" id="CHEBI:57791"/>
    </ligand>
</feature>
<keyword evidence="7" id="KW-0067">ATP-binding</keyword>
<feature type="binding site" evidence="7">
    <location>
        <position position="452"/>
    </location>
    <ligand>
        <name>meso-2,6-diaminopimelate</name>
        <dbReference type="ChEBI" id="CHEBI:57791"/>
    </ligand>
</feature>
<comment type="similarity">
    <text evidence="1 7">Belongs to the MurCDEF family. MurE subfamily.</text>
</comment>
<dbReference type="SUPFAM" id="SSF53244">
    <property type="entry name" value="MurD-like peptide ligases, peptide-binding domain"/>
    <property type="match status" value="1"/>
</dbReference>
<dbReference type="Gene3D" id="3.40.1190.10">
    <property type="entry name" value="Mur-like, catalytic domain"/>
    <property type="match status" value="1"/>
</dbReference>
<dbReference type="InterPro" id="IPR036615">
    <property type="entry name" value="Mur_ligase_C_dom_sf"/>
</dbReference>
<dbReference type="InterPro" id="IPR000713">
    <property type="entry name" value="Mur_ligase_N"/>
</dbReference>
<comment type="cofactor">
    <cofactor evidence="7">
        <name>Mg(2+)</name>
        <dbReference type="ChEBI" id="CHEBI:18420"/>
    </cofactor>
</comment>
<evidence type="ECO:0000256" key="8">
    <source>
        <dbReference type="RuleBase" id="RU004135"/>
    </source>
</evidence>
<dbReference type="Pfam" id="PF08245">
    <property type="entry name" value="Mur_ligase_M"/>
    <property type="match status" value="1"/>
</dbReference>
<dbReference type="EC" id="6.3.2.13" evidence="7"/>
<dbReference type="SUPFAM" id="SSF53623">
    <property type="entry name" value="MurD-like peptide ligases, catalytic domain"/>
    <property type="match status" value="1"/>
</dbReference>
<dbReference type="NCBIfam" id="NF001126">
    <property type="entry name" value="PRK00139.1-4"/>
    <property type="match status" value="1"/>
</dbReference>
<dbReference type="GO" id="GO:0009252">
    <property type="term" value="P:peptidoglycan biosynthetic process"/>
    <property type="evidence" value="ECO:0007669"/>
    <property type="project" value="UniProtKB-UniRule"/>
</dbReference>
<dbReference type="GO" id="GO:0008765">
    <property type="term" value="F:UDP-N-acetylmuramoylalanyl-D-glutamate-2,6-diaminopimelate ligase activity"/>
    <property type="evidence" value="ECO:0007669"/>
    <property type="project" value="UniProtKB-UniRule"/>
</dbReference>
<keyword evidence="6 7" id="KW-0961">Cell wall biogenesis/degradation</keyword>
<protein>
    <recommendedName>
        <fullName evidence="7">UDP-N-acetylmuramoyl-L-alanyl-D-glutamate--2,6-diaminopimelate ligase</fullName>
        <ecNumber evidence="7">6.3.2.13</ecNumber>
    </recommendedName>
    <alternativeName>
        <fullName evidence="7">Meso-A2pm-adding enzyme</fullName>
    </alternativeName>
    <alternativeName>
        <fullName evidence="7">Meso-diaminopimelate-adding enzyme</fullName>
    </alternativeName>
    <alternativeName>
        <fullName evidence="7">UDP-MurNAc-L-Ala-D-Glu:meso-diaminopimelate ligase</fullName>
    </alternativeName>
    <alternativeName>
        <fullName evidence="7">UDP-MurNAc-tripeptide synthetase</fullName>
    </alternativeName>
    <alternativeName>
        <fullName evidence="7">UDP-N-acetylmuramyl-tripeptide synthetase</fullName>
    </alternativeName>
</protein>
<dbReference type="Gene3D" id="3.90.190.20">
    <property type="entry name" value="Mur ligase, C-terminal domain"/>
    <property type="match status" value="1"/>
</dbReference>
<dbReference type="GO" id="GO:0008360">
    <property type="term" value="P:regulation of cell shape"/>
    <property type="evidence" value="ECO:0007669"/>
    <property type="project" value="UniProtKB-KW"/>
</dbReference>
<keyword evidence="7" id="KW-0460">Magnesium</keyword>
<evidence type="ECO:0000256" key="6">
    <source>
        <dbReference type="ARBA" id="ARBA00023316"/>
    </source>
</evidence>
<evidence type="ECO:0000259" key="9">
    <source>
        <dbReference type="Pfam" id="PF01225"/>
    </source>
</evidence>
<dbReference type="GO" id="GO:0005737">
    <property type="term" value="C:cytoplasm"/>
    <property type="evidence" value="ECO:0007669"/>
    <property type="project" value="UniProtKB-SubCell"/>
</dbReference>
<dbReference type="GO" id="GO:0000287">
    <property type="term" value="F:magnesium ion binding"/>
    <property type="evidence" value="ECO:0007669"/>
    <property type="project" value="UniProtKB-UniRule"/>
</dbReference>
<keyword evidence="13" id="KW-1185">Reference proteome</keyword>
<dbReference type="SUPFAM" id="SSF63418">
    <property type="entry name" value="MurE/MurF N-terminal domain"/>
    <property type="match status" value="1"/>
</dbReference>
<feature type="binding site" evidence="7">
    <location>
        <begin position="112"/>
        <end position="118"/>
    </location>
    <ligand>
        <name>ATP</name>
        <dbReference type="ChEBI" id="CHEBI:30616"/>
    </ligand>
</feature>
<comment type="subcellular location">
    <subcellularLocation>
        <location evidence="7 8">Cytoplasm</location>
    </subcellularLocation>
</comment>
<dbReference type="PANTHER" id="PTHR23135">
    <property type="entry name" value="MUR LIGASE FAMILY MEMBER"/>
    <property type="match status" value="1"/>
</dbReference>
<keyword evidence="7" id="KW-0547">Nucleotide-binding</keyword>
<dbReference type="InterPro" id="IPR036565">
    <property type="entry name" value="Mur-like_cat_sf"/>
</dbReference>
<feature type="binding site" evidence="7">
    <location>
        <position position="184"/>
    </location>
    <ligand>
        <name>UDP-N-acetyl-alpha-D-muramoyl-L-alanyl-D-glutamate</name>
        <dbReference type="ChEBI" id="CHEBI:83900"/>
    </ligand>
</feature>
<feature type="short sequence motif" description="Meso-diaminopimelate recognition motif" evidence="7">
    <location>
        <begin position="403"/>
        <end position="406"/>
    </location>
</feature>
<comment type="caution">
    <text evidence="7">Lacks conserved residue(s) required for the propagation of feature annotation.</text>
</comment>
<keyword evidence="4 7" id="KW-0573">Peptidoglycan synthesis</keyword>